<dbReference type="InterPro" id="IPR036869">
    <property type="entry name" value="J_dom_sf"/>
</dbReference>
<dbReference type="GO" id="GO:0005737">
    <property type="term" value="C:cytoplasm"/>
    <property type="evidence" value="ECO:0007669"/>
    <property type="project" value="TreeGrafter"/>
</dbReference>
<dbReference type="PRINTS" id="PR00625">
    <property type="entry name" value="JDOMAIN"/>
</dbReference>
<feature type="region of interest" description="Disordered" evidence="2">
    <location>
        <begin position="143"/>
        <end position="214"/>
    </location>
</feature>
<protein>
    <recommendedName>
        <fullName evidence="3">J domain-containing protein</fullName>
    </recommendedName>
</protein>
<evidence type="ECO:0000259" key="3">
    <source>
        <dbReference type="PROSITE" id="PS50076"/>
    </source>
</evidence>
<reference evidence="4" key="1">
    <citation type="submission" date="2021-01" db="EMBL/GenBank/DDBJ databases">
        <authorList>
            <person name="Corre E."/>
            <person name="Pelletier E."/>
            <person name="Niang G."/>
            <person name="Scheremetjew M."/>
            <person name="Finn R."/>
            <person name="Kale V."/>
            <person name="Holt S."/>
            <person name="Cochrane G."/>
            <person name="Meng A."/>
            <person name="Brown T."/>
            <person name="Cohen L."/>
        </authorList>
    </citation>
    <scope>NUCLEOTIDE SEQUENCE</scope>
    <source>
        <strain evidence="4">MM31A-1</strain>
    </source>
</reference>
<sequence length="214" mass="24131">MIRRVSWILGGPQPLKLIPNDIERCRTIVVMRRNYFTNTDLMKKDDPYATLDLHWGATISEIKSAFKQKARKLHPDVNKTDSAEEALKKFQTVQKAYSVLMDVKGAPHRDDLLEEWSFAVWRNSDMIAENREDVAGALRQKPIQPAQAAKPGSKWGMALGHPTGGGNKPRRAEYIGTSNASNGPRTSTVGTGQSKWVTKKKYEPWKNTDKGRLK</sequence>
<feature type="compositionally biased region" description="Basic and acidic residues" evidence="2">
    <location>
        <begin position="200"/>
        <end position="214"/>
    </location>
</feature>
<dbReference type="GO" id="GO:0042026">
    <property type="term" value="P:protein refolding"/>
    <property type="evidence" value="ECO:0007669"/>
    <property type="project" value="TreeGrafter"/>
</dbReference>
<evidence type="ECO:0000256" key="2">
    <source>
        <dbReference type="SAM" id="MobiDB-lite"/>
    </source>
</evidence>
<dbReference type="EMBL" id="HBIO01012587">
    <property type="protein sequence ID" value="CAE0464935.1"/>
    <property type="molecule type" value="Transcribed_RNA"/>
</dbReference>
<dbReference type="Gene3D" id="1.10.287.110">
    <property type="entry name" value="DnaJ domain"/>
    <property type="match status" value="1"/>
</dbReference>
<dbReference type="AlphaFoldDB" id="A0A7S3V8Q8"/>
<dbReference type="GO" id="GO:0051082">
    <property type="term" value="F:unfolded protein binding"/>
    <property type="evidence" value="ECO:0007669"/>
    <property type="project" value="TreeGrafter"/>
</dbReference>
<dbReference type="SMART" id="SM00271">
    <property type="entry name" value="DnaJ"/>
    <property type="match status" value="1"/>
</dbReference>
<evidence type="ECO:0000313" key="4">
    <source>
        <dbReference type="EMBL" id="CAE0464935.1"/>
    </source>
</evidence>
<dbReference type="CDD" id="cd06257">
    <property type="entry name" value="DnaJ"/>
    <property type="match status" value="1"/>
</dbReference>
<gene>
    <name evidence="4" type="ORF">CDEB00056_LOCUS9776</name>
</gene>
<dbReference type="InterPro" id="IPR001623">
    <property type="entry name" value="DnaJ_domain"/>
</dbReference>
<keyword evidence="1" id="KW-0143">Chaperone</keyword>
<name>A0A7S3V8Q8_9STRA</name>
<accession>A0A7S3V8Q8</accession>
<feature type="domain" description="J" evidence="3">
    <location>
        <begin position="46"/>
        <end position="113"/>
    </location>
</feature>
<dbReference type="Pfam" id="PF00226">
    <property type="entry name" value="DnaJ"/>
    <property type="match status" value="1"/>
</dbReference>
<dbReference type="PANTHER" id="PTHR43096:SF52">
    <property type="entry name" value="DNAJ HOMOLOG 1, MITOCHONDRIAL-RELATED"/>
    <property type="match status" value="1"/>
</dbReference>
<evidence type="ECO:0000256" key="1">
    <source>
        <dbReference type="ARBA" id="ARBA00023186"/>
    </source>
</evidence>
<dbReference type="PROSITE" id="PS50076">
    <property type="entry name" value="DNAJ_2"/>
    <property type="match status" value="1"/>
</dbReference>
<dbReference type="SUPFAM" id="SSF46565">
    <property type="entry name" value="Chaperone J-domain"/>
    <property type="match status" value="1"/>
</dbReference>
<proteinExistence type="predicted"/>
<dbReference type="PANTHER" id="PTHR43096">
    <property type="entry name" value="DNAJ HOMOLOG 1, MITOCHONDRIAL-RELATED"/>
    <property type="match status" value="1"/>
</dbReference>
<feature type="compositionally biased region" description="Polar residues" evidence="2">
    <location>
        <begin position="176"/>
        <end position="196"/>
    </location>
</feature>
<organism evidence="4">
    <name type="scientific">Chaetoceros debilis</name>
    <dbReference type="NCBI Taxonomy" id="122233"/>
    <lineage>
        <taxon>Eukaryota</taxon>
        <taxon>Sar</taxon>
        <taxon>Stramenopiles</taxon>
        <taxon>Ochrophyta</taxon>
        <taxon>Bacillariophyta</taxon>
        <taxon>Coscinodiscophyceae</taxon>
        <taxon>Chaetocerotophycidae</taxon>
        <taxon>Chaetocerotales</taxon>
        <taxon>Chaetocerotaceae</taxon>
        <taxon>Chaetoceros</taxon>
    </lineage>
</organism>